<feature type="transmembrane region" description="Helical" evidence="1">
    <location>
        <begin position="47"/>
        <end position="70"/>
    </location>
</feature>
<dbReference type="AlphaFoldDB" id="A0A3B0S4K1"/>
<dbReference type="EMBL" id="UOEG01000190">
    <property type="protein sequence ID" value="VAV99179.1"/>
    <property type="molecule type" value="Genomic_DNA"/>
</dbReference>
<gene>
    <name evidence="2" type="ORF">MNBD_ALPHA07-1266</name>
</gene>
<name>A0A3B0S4K1_9ZZZZ</name>
<keyword evidence="1" id="KW-0812">Transmembrane</keyword>
<evidence type="ECO:0000313" key="2">
    <source>
        <dbReference type="EMBL" id="VAV99179.1"/>
    </source>
</evidence>
<evidence type="ECO:0000256" key="1">
    <source>
        <dbReference type="SAM" id="Phobius"/>
    </source>
</evidence>
<sequence>MEILIGIGALVSLLGLAGLIWCIMTVWKARKAGLEGDALRAVVQKVVPVNSGALFLSVIGLMMVVLGVILG</sequence>
<keyword evidence="1" id="KW-1133">Transmembrane helix</keyword>
<keyword evidence="1" id="KW-0472">Membrane</keyword>
<feature type="transmembrane region" description="Helical" evidence="1">
    <location>
        <begin position="6"/>
        <end position="27"/>
    </location>
</feature>
<reference evidence="2" key="1">
    <citation type="submission" date="2018-06" db="EMBL/GenBank/DDBJ databases">
        <authorList>
            <person name="Zhirakovskaya E."/>
        </authorList>
    </citation>
    <scope>NUCLEOTIDE SEQUENCE</scope>
</reference>
<accession>A0A3B0S4K1</accession>
<organism evidence="2">
    <name type="scientific">hydrothermal vent metagenome</name>
    <dbReference type="NCBI Taxonomy" id="652676"/>
    <lineage>
        <taxon>unclassified sequences</taxon>
        <taxon>metagenomes</taxon>
        <taxon>ecological metagenomes</taxon>
    </lineage>
</organism>
<proteinExistence type="predicted"/>
<protein>
    <submittedName>
        <fullName evidence="2">Uncharacterized protein</fullName>
    </submittedName>
</protein>